<organism evidence="1 2">
    <name type="scientific">Vibrio atlanticus</name>
    <dbReference type="NCBI Taxonomy" id="693153"/>
    <lineage>
        <taxon>Bacteria</taxon>
        <taxon>Pseudomonadati</taxon>
        <taxon>Pseudomonadota</taxon>
        <taxon>Gammaproteobacteria</taxon>
        <taxon>Vibrionales</taxon>
        <taxon>Vibrionaceae</taxon>
        <taxon>Vibrio</taxon>
    </lineage>
</organism>
<evidence type="ECO:0000313" key="1">
    <source>
        <dbReference type="EMBL" id="MEZ8055677.1"/>
    </source>
</evidence>
<keyword evidence="2" id="KW-1185">Reference proteome</keyword>
<dbReference type="EMBL" id="JBGOOL010000092">
    <property type="protein sequence ID" value="MEZ8055677.1"/>
    <property type="molecule type" value="Genomic_DNA"/>
</dbReference>
<dbReference type="RefSeq" id="WP_371708465.1">
    <property type="nucleotide sequence ID" value="NZ_JBFRME010000260.1"/>
</dbReference>
<protein>
    <submittedName>
        <fullName evidence="1">Uncharacterized protein</fullName>
    </submittedName>
</protein>
<sequence>MIEINCKEKIDEKFLTGMLIKFFEEGVKLSKTDLKVYFNMYRYSDKYDYFKFDKYSDVEFHIGVDKHQFSKSIKKLVAAECVVRNDNSFSLIGQPPF</sequence>
<accession>A0ABV4KTN1</accession>
<gene>
    <name evidence="1" type="ORF">ACED57_21430</name>
</gene>
<proteinExistence type="predicted"/>
<reference evidence="1 2" key="1">
    <citation type="submission" date="2024-06" db="EMBL/GenBank/DDBJ databases">
        <authorList>
            <person name="Steensen K."/>
            <person name="Seneca J."/>
            <person name="Bartlau N."/>
            <person name="Yu A.X."/>
            <person name="Polz M.F."/>
        </authorList>
    </citation>
    <scope>NUCLEOTIDE SEQUENCE [LARGE SCALE GENOMIC DNA]</scope>
    <source>
        <strain evidence="1 2">1F9</strain>
    </source>
</reference>
<dbReference type="Proteomes" id="UP001569175">
    <property type="component" value="Unassembled WGS sequence"/>
</dbReference>
<comment type="caution">
    <text evidence="1">The sequence shown here is derived from an EMBL/GenBank/DDBJ whole genome shotgun (WGS) entry which is preliminary data.</text>
</comment>
<evidence type="ECO:0000313" key="2">
    <source>
        <dbReference type="Proteomes" id="UP001569175"/>
    </source>
</evidence>
<name>A0ABV4KTN1_9VIBR</name>